<dbReference type="InterPro" id="IPR050490">
    <property type="entry name" value="Bact_solute-bd_prot1"/>
</dbReference>
<organism evidence="2 3">
    <name type="scientific">Bacillus toyonensis</name>
    <dbReference type="NCBI Taxonomy" id="155322"/>
    <lineage>
        <taxon>Bacteria</taxon>
        <taxon>Bacillati</taxon>
        <taxon>Bacillota</taxon>
        <taxon>Bacilli</taxon>
        <taxon>Bacillales</taxon>
        <taxon>Bacillaceae</taxon>
        <taxon>Bacillus</taxon>
        <taxon>Bacillus cereus group</taxon>
    </lineage>
</organism>
<dbReference type="InterPro" id="IPR006059">
    <property type="entry name" value="SBP"/>
</dbReference>
<dbReference type="EMBL" id="NVOI01000070">
    <property type="protein sequence ID" value="PGG89218.1"/>
    <property type="molecule type" value="Genomic_DNA"/>
</dbReference>
<proteinExistence type="predicted"/>
<dbReference type="PROSITE" id="PS51257">
    <property type="entry name" value="PROKAR_LIPOPROTEIN"/>
    <property type="match status" value="1"/>
</dbReference>
<dbReference type="CDD" id="cd13585">
    <property type="entry name" value="PBP2_TMBP_like"/>
    <property type="match status" value="1"/>
</dbReference>
<dbReference type="PANTHER" id="PTHR43649:SF32">
    <property type="entry name" value="SUGAR BINDING SECRETED PROTEIN"/>
    <property type="match status" value="1"/>
</dbReference>
<evidence type="ECO:0000256" key="1">
    <source>
        <dbReference type="SAM" id="SignalP"/>
    </source>
</evidence>
<accession>A0A2B5BV57</accession>
<evidence type="ECO:0000313" key="3">
    <source>
        <dbReference type="Proteomes" id="UP000225320"/>
    </source>
</evidence>
<keyword evidence="1" id="KW-0732">Signal</keyword>
<feature type="chain" id="PRO_5039211403" evidence="1">
    <location>
        <begin position="21"/>
        <end position="429"/>
    </location>
</feature>
<sequence>MKRLFGLISFVIVFSLVLTACSGGTSEQTQGGGKGSKQLTAWAWNINVPVLEKAAKEFEKANPGFKLKVVEMGNDAVYSKLTTGLQAGGQGLPDIVLVEDDRAQGYLKSFPKKFVDLTKKGFDKHLDKFPGYKKELLTKDGSIYGFPFDAGPTGVFYRTDYFQQAGVDPNKIETWDDLIEAGKIIKEKVGVDLIGIDTNNDDGLYRMMLNQQGTFYFDKDENIQFTSEHSKKAMEVNQKLIDAGLVKNTVGWDAWVSALAEGKVAIAPSGAWLSGSLTKQSPETKGKWGVFLLPAFEKGGNRAANLGGGNFMIPSSSQNQDLAYKFMEFFATSNEAQEAAIKGGLFPSLNTVYNSTLFTAPDEFFGNQKIGELFAKEMNSIPTANYTGNYSVAKDEAKKAQSEIMNGKNVETTLKDAEKRLKNRLATKK</sequence>
<dbReference type="AlphaFoldDB" id="A0A2B5BV57"/>
<dbReference type="RefSeq" id="WP_097854786.1">
    <property type="nucleotide sequence ID" value="NZ_JBALMW010000329.1"/>
</dbReference>
<dbReference type="Gene3D" id="3.40.190.10">
    <property type="entry name" value="Periplasmic binding protein-like II"/>
    <property type="match status" value="1"/>
</dbReference>
<name>A0A2B5BV57_9BACI</name>
<feature type="signal peptide" evidence="1">
    <location>
        <begin position="1"/>
        <end position="20"/>
    </location>
</feature>
<dbReference type="Pfam" id="PF13416">
    <property type="entry name" value="SBP_bac_8"/>
    <property type="match status" value="1"/>
</dbReference>
<gene>
    <name evidence="2" type="ORF">CON73_18215</name>
</gene>
<evidence type="ECO:0000313" key="2">
    <source>
        <dbReference type="EMBL" id="PGG89218.1"/>
    </source>
</evidence>
<reference evidence="2 3" key="1">
    <citation type="submission" date="2017-09" db="EMBL/GenBank/DDBJ databases">
        <title>Large-scale bioinformatics analysis of Bacillus genomes uncovers conserved roles of natural products in bacterial physiology.</title>
        <authorList>
            <consortium name="Agbiome Team Llc"/>
            <person name="Bleich R.M."/>
            <person name="Grubbs K.J."/>
            <person name="Santa Maria K.C."/>
            <person name="Allen S.E."/>
            <person name="Farag S."/>
            <person name="Shank E.A."/>
            <person name="Bowers A."/>
        </authorList>
    </citation>
    <scope>NUCLEOTIDE SEQUENCE [LARGE SCALE GENOMIC DNA]</scope>
    <source>
        <strain evidence="2 3">AFS094862</strain>
    </source>
</reference>
<dbReference type="PANTHER" id="PTHR43649">
    <property type="entry name" value="ARABINOSE-BINDING PROTEIN-RELATED"/>
    <property type="match status" value="1"/>
</dbReference>
<protein>
    <submittedName>
        <fullName evidence="2">Sugar ABC transporter substrate-binding protein</fullName>
    </submittedName>
</protein>
<dbReference type="Proteomes" id="UP000225320">
    <property type="component" value="Unassembled WGS sequence"/>
</dbReference>
<dbReference type="SUPFAM" id="SSF53850">
    <property type="entry name" value="Periplasmic binding protein-like II"/>
    <property type="match status" value="1"/>
</dbReference>
<comment type="caution">
    <text evidence="2">The sequence shown here is derived from an EMBL/GenBank/DDBJ whole genome shotgun (WGS) entry which is preliminary data.</text>
</comment>